<feature type="transmembrane region" description="Helical" evidence="1">
    <location>
        <begin position="89"/>
        <end position="108"/>
    </location>
</feature>
<proteinExistence type="predicted"/>
<name>A0A0C1DE89_9SPHI</name>
<reference evidence="2 3" key="1">
    <citation type="submission" date="2014-10" db="EMBL/GenBank/DDBJ databases">
        <title>Pedobacter Kyungheensis.</title>
        <authorList>
            <person name="Anderson B.M."/>
            <person name="Newman J.D."/>
        </authorList>
    </citation>
    <scope>NUCLEOTIDE SEQUENCE [LARGE SCALE GENOMIC DNA]</scope>
    <source>
        <strain evidence="2 3">KACC 16221</strain>
    </source>
</reference>
<organism evidence="2 3">
    <name type="scientific">Pedobacter kyungheensis</name>
    <dbReference type="NCBI Taxonomy" id="1069985"/>
    <lineage>
        <taxon>Bacteria</taxon>
        <taxon>Pseudomonadati</taxon>
        <taxon>Bacteroidota</taxon>
        <taxon>Sphingobacteriia</taxon>
        <taxon>Sphingobacteriales</taxon>
        <taxon>Sphingobacteriaceae</taxon>
        <taxon>Pedobacter</taxon>
    </lineage>
</organism>
<feature type="transmembrane region" description="Helical" evidence="1">
    <location>
        <begin position="115"/>
        <end position="133"/>
    </location>
</feature>
<feature type="transmembrane region" description="Helical" evidence="1">
    <location>
        <begin position="139"/>
        <end position="157"/>
    </location>
</feature>
<dbReference type="Proteomes" id="UP000031246">
    <property type="component" value="Unassembled WGS sequence"/>
</dbReference>
<dbReference type="AlphaFoldDB" id="A0A0C1DE89"/>
<dbReference type="EMBL" id="JSYN01000004">
    <property type="protein sequence ID" value="KIA95986.1"/>
    <property type="molecule type" value="Genomic_DNA"/>
</dbReference>
<sequence length="173" mass="19056">MESSNDSLCNSCYKPFTLTDTFCNNCGFPLQGTKEEKDSHIANRTIKEVDLIELQRSVDSACNSLYWIAGFIGLSTIFIFFTAAAEDQFALLIMNVILVGAFLGFGVLSRSKPTTAMISGLSLYVIIQILNLIADPATIFKGIIFKVGIIIYLIKGIKSVLEADKIKKELNIE</sequence>
<accession>A0A0C1DE89</accession>
<evidence type="ECO:0000313" key="2">
    <source>
        <dbReference type="EMBL" id="KIA95986.1"/>
    </source>
</evidence>
<keyword evidence="1" id="KW-0472">Membrane</keyword>
<protein>
    <submittedName>
        <fullName evidence="2">Uncharacterized protein</fullName>
    </submittedName>
</protein>
<dbReference type="RefSeq" id="WP_039472584.1">
    <property type="nucleotide sequence ID" value="NZ_JSYN01000004.1"/>
</dbReference>
<feature type="transmembrane region" description="Helical" evidence="1">
    <location>
        <begin position="65"/>
        <end position="83"/>
    </location>
</feature>
<keyword evidence="3" id="KW-1185">Reference proteome</keyword>
<evidence type="ECO:0000256" key="1">
    <source>
        <dbReference type="SAM" id="Phobius"/>
    </source>
</evidence>
<keyword evidence="1" id="KW-1133">Transmembrane helix</keyword>
<gene>
    <name evidence="2" type="ORF">OC25_05485</name>
</gene>
<evidence type="ECO:0000313" key="3">
    <source>
        <dbReference type="Proteomes" id="UP000031246"/>
    </source>
</evidence>
<comment type="caution">
    <text evidence="2">The sequence shown here is derived from an EMBL/GenBank/DDBJ whole genome shotgun (WGS) entry which is preliminary data.</text>
</comment>
<dbReference type="OrthoDB" id="1448908at2"/>
<keyword evidence="1" id="KW-0812">Transmembrane</keyword>